<name>A0A5E8GSY5_ROSAD</name>
<protein>
    <submittedName>
        <fullName evidence="1">Uncharacterized protein</fullName>
    </submittedName>
</protein>
<gene>
    <name evidence="1" type="ORF">SADFL11_PLAS31</name>
</gene>
<accession>A0A5E8GSY5</accession>
<dbReference type="RefSeq" id="WP_008190149.1">
    <property type="nucleotide sequence ID" value="NZ_CM011002.1"/>
</dbReference>
<proteinExistence type="predicted"/>
<reference evidence="1 2" key="2">
    <citation type="submission" date="2013-04" db="EMBL/GenBank/DDBJ databases">
        <authorList>
            <person name="Fiebig A."/>
            <person name="Pradella S."/>
            <person name="Wagner-Doebler I."/>
        </authorList>
    </citation>
    <scope>NUCLEOTIDE SEQUENCE [LARGE SCALE GENOMIC DNA]</scope>
    <source>
        <strain evidence="2">DSM 17067 / NCIMB 14079 / DFL-11</strain>
    </source>
</reference>
<evidence type="ECO:0000313" key="2">
    <source>
        <dbReference type="Proteomes" id="UP000004703"/>
    </source>
</evidence>
<comment type="caution">
    <text evidence="1">The sequence shown here is derived from an EMBL/GenBank/DDBJ whole genome shotgun (WGS) entry which is preliminary data.</text>
</comment>
<dbReference type="EMBL" id="ACCU02000003">
    <property type="protein sequence ID" value="EEE42859.1"/>
    <property type="molecule type" value="Genomic_DNA"/>
</dbReference>
<dbReference type="AlphaFoldDB" id="A0A5E8GSY5"/>
<sequence length="80" mass="8795">MADVKKLKEILIDDLIDRIENGEQKLSEDGEVIRTPAPAQILSVAAKVAKDFAGQEEDENVIPMAKNLSSKLEKYRAANA</sequence>
<reference evidence="1 2" key="1">
    <citation type="submission" date="2008-01" db="EMBL/GenBank/DDBJ databases">
        <authorList>
            <person name="Wagner-Dobler I."/>
            <person name="Ferriera S."/>
            <person name="Johnson J."/>
            <person name="Kravitz S."/>
            <person name="Beeson K."/>
            <person name="Sutton G."/>
            <person name="Rogers Y.-H."/>
            <person name="Friedman R."/>
            <person name="Frazier M."/>
            <person name="Venter J.C."/>
        </authorList>
    </citation>
    <scope>NUCLEOTIDE SEQUENCE [LARGE SCALE GENOMIC DNA]</scope>
    <source>
        <strain evidence="2">DSM 17067 / NCIMB 14079 / DFL-11</strain>
    </source>
</reference>
<dbReference type="Proteomes" id="UP000004703">
    <property type="component" value="Chromosome"/>
</dbReference>
<organism evidence="1 2">
    <name type="scientific">Roseibium alexandrii (strain DSM 17067 / NCIMB 14079 / DFL-11)</name>
    <name type="common">Labrenzia alexandrii</name>
    <dbReference type="NCBI Taxonomy" id="244592"/>
    <lineage>
        <taxon>Bacteria</taxon>
        <taxon>Pseudomonadati</taxon>
        <taxon>Pseudomonadota</taxon>
        <taxon>Alphaproteobacteria</taxon>
        <taxon>Hyphomicrobiales</taxon>
        <taxon>Stappiaceae</taxon>
        <taxon>Roseibium</taxon>
    </lineage>
</organism>
<evidence type="ECO:0000313" key="1">
    <source>
        <dbReference type="EMBL" id="EEE42859.1"/>
    </source>
</evidence>